<protein>
    <submittedName>
        <fullName evidence="2">VTC domain-containing protein</fullName>
    </submittedName>
</protein>
<dbReference type="RefSeq" id="WP_073019240.1">
    <property type="nucleotide sequence ID" value="NZ_FQXU01000006.1"/>
</dbReference>
<evidence type="ECO:0000313" key="2">
    <source>
        <dbReference type="EMBL" id="SHI12613.1"/>
    </source>
</evidence>
<reference evidence="2 3" key="1">
    <citation type="submission" date="2016-11" db="EMBL/GenBank/DDBJ databases">
        <authorList>
            <person name="Jaros S."/>
            <person name="Januszkiewicz K."/>
            <person name="Wedrychowicz H."/>
        </authorList>
    </citation>
    <scope>NUCLEOTIDE SEQUENCE [LARGE SCALE GENOMIC DNA]</scope>
    <source>
        <strain evidence="2 3">DSM 6191</strain>
    </source>
</reference>
<dbReference type="CDD" id="cd07750">
    <property type="entry name" value="PolyPPase_VTC_like"/>
    <property type="match status" value="1"/>
</dbReference>
<accession>A0A1M5YM43</accession>
<evidence type="ECO:0000313" key="3">
    <source>
        <dbReference type="Proteomes" id="UP000184241"/>
    </source>
</evidence>
<dbReference type="InterPro" id="IPR018966">
    <property type="entry name" value="VTC_domain"/>
</dbReference>
<dbReference type="AlphaFoldDB" id="A0A1M5YM43"/>
<dbReference type="Pfam" id="PF09359">
    <property type="entry name" value="VTC"/>
    <property type="match status" value="1"/>
</dbReference>
<dbReference type="GO" id="GO:0006799">
    <property type="term" value="P:polyphosphate biosynthetic process"/>
    <property type="evidence" value="ECO:0007669"/>
    <property type="project" value="UniProtKB-ARBA"/>
</dbReference>
<dbReference type="InterPro" id="IPR042267">
    <property type="entry name" value="VTC_sf"/>
</dbReference>
<name>A0A1M5YM43_9CLOT</name>
<organism evidence="2 3">
    <name type="scientific">Clostridium intestinale DSM 6191</name>
    <dbReference type="NCBI Taxonomy" id="1121320"/>
    <lineage>
        <taxon>Bacteria</taxon>
        <taxon>Bacillati</taxon>
        <taxon>Bacillota</taxon>
        <taxon>Clostridia</taxon>
        <taxon>Eubacteriales</taxon>
        <taxon>Clostridiaceae</taxon>
        <taxon>Clostridium</taxon>
    </lineage>
</organism>
<gene>
    <name evidence="2" type="ORF">SAMN02745941_02100</name>
</gene>
<dbReference type="EMBL" id="FQXU01000006">
    <property type="protein sequence ID" value="SHI12613.1"/>
    <property type="molecule type" value="Genomic_DNA"/>
</dbReference>
<proteinExistence type="predicted"/>
<dbReference type="Gene3D" id="3.20.100.30">
    <property type="entry name" value="VTC, catalytic tunnel domain"/>
    <property type="match status" value="1"/>
</dbReference>
<dbReference type="Proteomes" id="UP000184241">
    <property type="component" value="Unassembled WGS sequence"/>
</dbReference>
<feature type="domain" description="VTC" evidence="1">
    <location>
        <begin position="7"/>
        <end position="233"/>
    </location>
</feature>
<evidence type="ECO:0000259" key="1">
    <source>
        <dbReference type="Pfam" id="PF09359"/>
    </source>
</evidence>
<sequence length="264" mass="32263">MAIEVFNRYENKFQMNKELYMDFKRELLKRMKMDEFNQNDEFYKISNLYYDTKDDLLIRRSLYKPKYKEKVRLRSYGVPEENDKVYLEVKKKFKGIVNKRRTTLKLDEAYEFLDTGIKPEYKEYMNKQVLKELSYILKIYDLEPKVYIAYDRIAYFEKENREFRVTFDTNIRTRRYDLKLEYGDYGNNLVEDDLWLMEVKAENTVPLWFSKLLSEYKLYSSSFSKYGNEYKNMIKNSMDAKGELNICLNQYSAQQPQQLIPQYL</sequence>